<feature type="region of interest" description="Disordered" evidence="1">
    <location>
        <begin position="265"/>
        <end position="284"/>
    </location>
</feature>
<dbReference type="AlphaFoldDB" id="A0A9P6RS30"/>
<comment type="caution">
    <text evidence="2">The sequence shown here is derived from an EMBL/GenBank/DDBJ whole genome shotgun (WGS) entry which is preliminary data.</text>
</comment>
<reference evidence="2" key="1">
    <citation type="journal article" date="2020" name="Fungal Divers.">
        <title>Resolving the Mortierellaceae phylogeny through synthesis of multi-gene phylogenetics and phylogenomics.</title>
        <authorList>
            <person name="Vandepol N."/>
            <person name="Liber J."/>
            <person name="Desiro A."/>
            <person name="Na H."/>
            <person name="Kennedy M."/>
            <person name="Barry K."/>
            <person name="Grigoriev I.V."/>
            <person name="Miller A.N."/>
            <person name="O'Donnell K."/>
            <person name="Stajich J.E."/>
            <person name="Bonito G."/>
        </authorList>
    </citation>
    <scope>NUCLEOTIDE SEQUENCE</scope>
    <source>
        <strain evidence="2">REB-010B</strain>
    </source>
</reference>
<evidence type="ECO:0000313" key="2">
    <source>
        <dbReference type="EMBL" id="KAG0327043.1"/>
    </source>
</evidence>
<evidence type="ECO:0008006" key="4">
    <source>
        <dbReference type="Google" id="ProtNLM"/>
    </source>
</evidence>
<sequence length="420" mass="48288">MLLTNIGHKAHTTVPARNGRPASEIVMNTKEFVFMIIQYIAPDQWSLRPLQRVNTTWRKIVYEQWGNYGATFEEEMKRYRDKPLSVNIHLLKRVVFQYPANTTHEEASYGENITYPFSYLPHTSMANHAQDLRRIHDLDDFRSSAIIPNVWVKKEVPEALSETDNQSSAQEQLHHHDHSLHSMKPLESLILDTAALNLSENPELKDPAVSSHHDASDLEYDAETGEYVRYIPCPYDSLPYGPSSDEEMSMPTVKRPRVAKGEQRLRSQVQEQQQPVVSSVDVDTEDYSRPINSFRQEVLDFDFDTPMPPQGTGAWPEPPQTGSSSRKQFRPSRNWTMTIQSYLYMQAAMNAMIVAAREYMESTGEETVCLIEGGESMRIIWNESKRQLFIWDVTPTMMDRSSPNVVEEDYIPPRGPSVFI</sequence>
<dbReference type="EMBL" id="JAAAIP010000066">
    <property type="protein sequence ID" value="KAG0327043.1"/>
    <property type="molecule type" value="Genomic_DNA"/>
</dbReference>
<gene>
    <name evidence="2" type="ORF">BGZ99_008493</name>
</gene>
<proteinExistence type="predicted"/>
<organism evidence="2 3">
    <name type="scientific">Dissophora globulifera</name>
    <dbReference type="NCBI Taxonomy" id="979702"/>
    <lineage>
        <taxon>Eukaryota</taxon>
        <taxon>Fungi</taxon>
        <taxon>Fungi incertae sedis</taxon>
        <taxon>Mucoromycota</taxon>
        <taxon>Mortierellomycotina</taxon>
        <taxon>Mortierellomycetes</taxon>
        <taxon>Mortierellales</taxon>
        <taxon>Mortierellaceae</taxon>
        <taxon>Dissophora</taxon>
    </lineage>
</organism>
<protein>
    <recommendedName>
        <fullName evidence="4">F-box domain-containing protein</fullName>
    </recommendedName>
</protein>
<dbReference type="OrthoDB" id="2382755at2759"/>
<dbReference type="Proteomes" id="UP000738325">
    <property type="component" value="Unassembled WGS sequence"/>
</dbReference>
<keyword evidence="3" id="KW-1185">Reference proteome</keyword>
<accession>A0A9P6RS30</accession>
<feature type="compositionally biased region" description="Polar residues" evidence="1">
    <location>
        <begin position="320"/>
        <end position="331"/>
    </location>
</feature>
<evidence type="ECO:0000313" key="3">
    <source>
        <dbReference type="Proteomes" id="UP000738325"/>
    </source>
</evidence>
<feature type="compositionally biased region" description="Low complexity" evidence="1">
    <location>
        <begin position="267"/>
        <end position="281"/>
    </location>
</feature>
<name>A0A9P6RS30_9FUNG</name>
<feature type="region of interest" description="Disordered" evidence="1">
    <location>
        <begin position="306"/>
        <end position="331"/>
    </location>
</feature>
<evidence type="ECO:0000256" key="1">
    <source>
        <dbReference type="SAM" id="MobiDB-lite"/>
    </source>
</evidence>